<gene>
    <name evidence="1" type="ORF">D7V88_13180</name>
</gene>
<dbReference type="AlphaFoldDB" id="A0A3A8JBF0"/>
<evidence type="ECO:0000313" key="2">
    <source>
        <dbReference type="Proteomes" id="UP000268094"/>
    </source>
</evidence>
<organism evidence="1 2">
    <name type="scientific">Corallococcus terminator</name>
    <dbReference type="NCBI Taxonomy" id="2316733"/>
    <lineage>
        <taxon>Bacteria</taxon>
        <taxon>Pseudomonadati</taxon>
        <taxon>Myxococcota</taxon>
        <taxon>Myxococcia</taxon>
        <taxon>Myxococcales</taxon>
        <taxon>Cystobacterineae</taxon>
        <taxon>Myxococcaceae</taxon>
        <taxon>Corallococcus</taxon>
    </lineage>
</organism>
<accession>A0A3A8JBF0</accession>
<dbReference type="EMBL" id="RAVZ01000071">
    <property type="protein sequence ID" value="RKG89150.1"/>
    <property type="molecule type" value="Genomic_DNA"/>
</dbReference>
<proteinExistence type="predicted"/>
<reference evidence="2" key="1">
    <citation type="submission" date="2018-09" db="EMBL/GenBank/DDBJ databases">
        <authorList>
            <person name="Livingstone P.G."/>
            <person name="Whitworth D.E."/>
        </authorList>
    </citation>
    <scope>NUCLEOTIDE SEQUENCE [LARGE SCALE GENOMIC DNA]</scope>
    <source>
        <strain evidence="2">CA054A</strain>
    </source>
</reference>
<sequence>MGHILQVLGGVPLQVPFREGLLSGTVLIATGASRHLSDRTHRYGSAQCDQPVARRAEVT</sequence>
<keyword evidence="2" id="KW-1185">Reference proteome</keyword>
<comment type="caution">
    <text evidence="1">The sequence shown here is derived from an EMBL/GenBank/DDBJ whole genome shotgun (WGS) entry which is preliminary data.</text>
</comment>
<name>A0A3A8JBF0_9BACT</name>
<evidence type="ECO:0000313" key="1">
    <source>
        <dbReference type="EMBL" id="RKG89150.1"/>
    </source>
</evidence>
<protein>
    <submittedName>
        <fullName evidence="1">Uncharacterized protein</fullName>
    </submittedName>
</protein>
<dbReference type="Proteomes" id="UP000268094">
    <property type="component" value="Unassembled WGS sequence"/>
</dbReference>